<name>A0ABD1ILR1_SALDI</name>
<accession>A0ABD1ILR1</accession>
<dbReference type="AlphaFoldDB" id="A0ABD1ILR1"/>
<comment type="similarity">
    <text evidence="3">Belongs to the GRAS family.</text>
</comment>
<protein>
    <submittedName>
        <fullName evidence="5">SCARECROW-LIKE protein 7-like</fullName>
    </submittedName>
</protein>
<feature type="short sequence motif" description="VHIID" evidence="3">
    <location>
        <begin position="287"/>
        <end position="291"/>
    </location>
</feature>
<dbReference type="InterPro" id="IPR005202">
    <property type="entry name" value="TF_GRAS"/>
</dbReference>
<sequence length="550" mass="61061">MAYMCTDSGNLMAIAQQVIQQKQQQEQQQQQQLLTINPFWPPSAAAPPTSTYAPFSVSDPFPVPPAPDPAFHFPNLDHPSTGFRLSDEFDSVEWMESLMGGGDSTESQTDCDAWQTTSEFTHLYPTDPFPSRLSITSPPPSDLNRVIFSEPPLTSSWALPTSDPPHPESKPSKDDQLATAARPILSALMDCARLSDSDPENAVKSLIRLQDSVSEHGDPLERVSHYFSEALCSRVYRQGEKASATATSAEEFTLSYKAFNDACPYSKFAHLTANQAILEATEKACKIHIVDFGIVQGIQWAAFLQALATRPAGKPKRIRISGIPAPALGDSPAPSLLATGNRLQEFSNLLDLEFEFDPILTPVHELTVSSFRVDPDEVVAVNFMLQLYNLLDENDEGVEAALNLAKGLDPCVVTLGEYEVSLNRVGFLSRFKNALKYYTAVFESIELNLTREAPERIRLERLLLGRRIAGVVGHGNRKRERMEDKERWKVLMEGAGFRPLEFSHYAISQANILLWNYSSSAMYKLVHSSPPGFLSLAWDEVPLLTVSSWH</sequence>
<feature type="region of interest" description="PFYRE" evidence="3">
    <location>
        <begin position="379"/>
        <end position="470"/>
    </location>
</feature>
<evidence type="ECO:0000256" key="2">
    <source>
        <dbReference type="ARBA" id="ARBA00023163"/>
    </source>
</evidence>
<feature type="short sequence motif" description="LXXLL motif" evidence="3">
    <location>
        <begin position="387"/>
        <end position="391"/>
    </location>
</feature>
<proteinExistence type="inferred from homology"/>
<keyword evidence="2" id="KW-0804">Transcription</keyword>
<comment type="caution">
    <text evidence="3">Lacks conserved residue(s) required for the propagation of feature annotation.</text>
</comment>
<keyword evidence="6" id="KW-1185">Reference proteome</keyword>
<organism evidence="5 6">
    <name type="scientific">Salvia divinorum</name>
    <name type="common">Maria pastora</name>
    <name type="synonym">Diviner's sage</name>
    <dbReference type="NCBI Taxonomy" id="28513"/>
    <lineage>
        <taxon>Eukaryota</taxon>
        <taxon>Viridiplantae</taxon>
        <taxon>Streptophyta</taxon>
        <taxon>Embryophyta</taxon>
        <taxon>Tracheophyta</taxon>
        <taxon>Spermatophyta</taxon>
        <taxon>Magnoliopsida</taxon>
        <taxon>eudicotyledons</taxon>
        <taxon>Gunneridae</taxon>
        <taxon>Pentapetalae</taxon>
        <taxon>asterids</taxon>
        <taxon>lamiids</taxon>
        <taxon>Lamiales</taxon>
        <taxon>Lamiaceae</taxon>
        <taxon>Nepetoideae</taxon>
        <taxon>Mentheae</taxon>
        <taxon>Salviinae</taxon>
        <taxon>Salvia</taxon>
        <taxon>Salvia subgen. Calosphace</taxon>
    </lineage>
</organism>
<dbReference type="PANTHER" id="PTHR31636">
    <property type="entry name" value="OSJNBA0084A10.13 PROTEIN-RELATED"/>
    <property type="match status" value="1"/>
</dbReference>
<reference evidence="5 6" key="1">
    <citation type="submission" date="2024-06" db="EMBL/GenBank/DDBJ databases">
        <title>A chromosome level genome sequence of Diviner's sage (Salvia divinorum).</title>
        <authorList>
            <person name="Ford S.A."/>
            <person name="Ro D.-K."/>
            <person name="Ness R.W."/>
            <person name="Phillips M.A."/>
        </authorList>
    </citation>
    <scope>NUCLEOTIDE SEQUENCE [LARGE SCALE GENOMIC DNA]</scope>
    <source>
        <strain evidence="5">SAF-2024a</strain>
        <tissue evidence="5">Leaf</tissue>
    </source>
</reference>
<dbReference type="PROSITE" id="PS50985">
    <property type="entry name" value="GRAS"/>
    <property type="match status" value="1"/>
</dbReference>
<feature type="region of interest" description="SAW" evidence="3">
    <location>
        <begin position="473"/>
        <end position="550"/>
    </location>
</feature>
<feature type="compositionally biased region" description="Basic and acidic residues" evidence="4">
    <location>
        <begin position="165"/>
        <end position="176"/>
    </location>
</feature>
<evidence type="ECO:0000256" key="4">
    <source>
        <dbReference type="SAM" id="MobiDB-lite"/>
    </source>
</evidence>
<evidence type="ECO:0000256" key="1">
    <source>
        <dbReference type="ARBA" id="ARBA00023015"/>
    </source>
</evidence>
<evidence type="ECO:0000313" key="6">
    <source>
        <dbReference type="Proteomes" id="UP001567538"/>
    </source>
</evidence>
<feature type="region of interest" description="Disordered" evidence="4">
    <location>
        <begin position="154"/>
        <end position="176"/>
    </location>
</feature>
<feature type="region of interest" description="Leucine repeat II (LRII)" evidence="3">
    <location>
        <begin position="338"/>
        <end position="370"/>
    </location>
</feature>
<keyword evidence="1" id="KW-0805">Transcription regulation</keyword>
<dbReference type="Proteomes" id="UP001567538">
    <property type="component" value="Unassembled WGS sequence"/>
</dbReference>
<evidence type="ECO:0000256" key="3">
    <source>
        <dbReference type="PROSITE-ProRule" id="PRU01191"/>
    </source>
</evidence>
<dbReference type="Pfam" id="PF03514">
    <property type="entry name" value="GRAS"/>
    <property type="match status" value="1"/>
</dbReference>
<evidence type="ECO:0000313" key="5">
    <source>
        <dbReference type="EMBL" id="KAL1569457.1"/>
    </source>
</evidence>
<gene>
    <name evidence="5" type="ORF">AAHA92_00933</name>
</gene>
<comment type="caution">
    <text evidence="5">The sequence shown here is derived from an EMBL/GenBank/DDBJ whole genome shotgun (WGS) entry which is preliminary data.</text>
</comment>
<dbReference type="EMBL" id="JBEAFC010000001">
    <property type="protein sequence ID" value="KAL1569457.1"/>
    <property type="molecule type" value="Genomic_DNA"/>
</dbReference>